<dbReference type="GO" id="GO:0006310">
    <property type="term" value="P:DNA recombination"/>
    <property type="evidence" value="ECO:0007669"/>
    <property type="project" value="InterPro"/>
</dbReference>
<dbReference type="GO" id="GO:0003677">
    <property type="term" value="F:DNA binding"/>
    <property type="evidence" value="ECO:0007669"/>
    <property type="project" value="InterPro"/>
</dbReference>
<dbReference type="EMBL" id="FOZC01000003">
    <property type="protein sequence ID" value="SFR70594.1"/>
    <property type="molecule type" value="Genomic_DNA"/>
</dbReference>
<dbReference type="Gene3D" id="3.30.930.30">
    <property type="match status" value="1"/>
</dbReference>
<evidence type="ECO:0000256" key="1">
    <source>
        <dbReference type="ARBA" id="ARBA00010657"/>
    </source>
</evidence>
<protein>
    <submittedName>
        <fullName evidence="3">Plasmid recombination enzyme</fullName>
    </submittedName>
</protein>
<organism evidence="3 4">
    <name type="scientific">[Clostridium] aminophilum</name>
    <dbReference type="NCBI Taxonomy" id="1526"/>
    <lineage>
        <taxon>Bacteria</taxon>
        <taxon>Bacillati</taxon>
        <taxon>Bacillota</taxon>
        <taxon>Clostridia</taxon>
        <taxon>Lachnospirales</taxon>
        <taxon>Lachnospiraceae</taxon>
    </lineage>
</organism>
<evidence type="ECO:0000256" key="2">
    <source>
        <dbReference type="SAM" id="Coils"/>
    </source>
</evidence>
<keyword evidence="2" id="KW-0175">Coiled coil</keyword>
<name>A0A1I6IV23_9FIRM</name>
<comment type="similarity">
    <text evidence="1">Belongs to the plasmid mobilization pre family.</text>
</comment>
<dbReference type="AlphaFoldDB" id="A0A1I6IV23"/>
<evidence type="ECO:0000313" key="4">
    <source>
        <dbReference type="Proteomes" id="UP000214760"/>
    </source>
</evidence>
<evidence type="ECO:0000313" key="3">
    <source>
        <dbReference type="EMBL" id="SFR70594.1"/>
    </source>
</evidence>
<gene>
    <name evidence="3" type="ORF">SAMN02910262_00905</name>
</gene>
<dbReference type="Proteomes" id="UP000214760">
    <property type="component" value="Unassembled WGS sequence"/>
</dbReference>
<dbReference type="Pfam" id="PF01076">
    <property type="entry name" value="Mob_Pre"/>
    <property type="match status" value="1"/>
</dbReference>
<dbReference type="InterPro" id="IPR001668">
    <property type="entry name" value="Mob_Pre"/>
</dbReference>
<accession>A0A1I6IV23</accession>
<feature type="coiled-coil region" evidence="2">
    <location>
        <begin position="171"/>
        <end position="198"/>
    </location>
</feature>
<reference evidence="3 4" key="1">
    <citation type="submission" date="2016-10" db="EMBL/GenBank/DDBJ databases">
        <authorList>
            <person name="de Groot N.N."/>
        </authorList>
    </citation>
    <scope>NUCLEOTIDE SEQUENCE [LARGE SCALE GENOMIC DNA]</scope>
    <source>
        <strain evidence="3 4">F</strain>
    </source>
</reference>
<sequence length="266" mass="31019">MLQWGKQEDFIEHPERRDIAKECLLEYIEGFEGRNPGLELIGAYIHMDEASPHMHFDYIPVAEGHKTGVQKRNSLDRTMRNLIAVRTGSEYSPRPDEKDASGKCTDNATKQWKEMERAHFRKICIKHGLTVDGEIKTPERDSLSVLEYKAEMRKREIKKLEVKEKKLRGTLCNLQNLIKQAEEKIEEAKKETAHIIEEAHAKVDGILEKINRRLGLIPKKDIEDKRLQLVEYYNDCKPYLTDDMKRAINAEDITGVWRYGQRNAFI</sequence>
<proteinExistence type="inferred from homology"/>